<keyword evidence="7" id="KW-0735">Signal-anchor</keyword>
<dbReference type="PANTHER" id="PTHR10806:SF6">
    <property type="entry name" value="SIGNAL PEPTIDASE COMPLEX CATALYTIC SUBUNIT SEC11"/>
    <property type="match status" value="1"/>
</dbReference>
<evidence type="ECO:0000313" key="18">
    <source>
        <dbReference type="Proteomes" id="UP000319514"/>
    </source>
</evidence>
<keyword evidence="2" id="KW-0645">Protease</keyword>
<evidence type="ECO:0000256" key="1">
    <source>
        <dbReference type="ARBA" id="ARBA00004648"/>
    </source>
</evidence>
<feature type="transmembrane region" description="Helical" evidence="15">
    <location>
        <begin position="153"/>
        <end position="172"/>
    </location>
</feature>
<dbReference type="Pfam" id="PF13385">
    <property type="entry name" value="Laminin_G_3"/>
    <property type="match status" value="1"/>
</dbReference>
<evidence type="ECO:0000256" key="11">
    <source>
        <dbReference type="ARBA" id="ARBA00033305"/>
    </source>
</evidence>
<keyword evidence="3 15" id="KW-0812">Transmembrane</keyword>
<dbReference type="NCBIfam" id="TIGR02228">
    <property type="entry name" value="sigpep_I_arch"/>
    <property type="match status" value="1"/>
</dbReference>
<dbReference type="GO" id="GO:0016020">
    <property type="term" value="C:membrane"/>
    <property type="evidence" value="ECO:0007669"/>
    <property type="project" value="UniProtKB-UniRule"/>
</dbReference>
<name>A0A542ZNI8_9MICO</name>
<dbReference type="InterPro" id="IPR001733">
    <property type="entry name" value="Peptidase_S26B"/>
</dbReference>
<keyword evidence="6" id="KW-0256">Endoplasmic reticulum</keyword>
<keyword evidence="18" id="KW-1185">Reference proteome</keyword>
<sequence length="516" mass="53514">MRALSPSARTLRRALTWLRRGLTTVAVVVAAATVLGLGLVQHSGRQLLIVTSGSMVPTFGPGDVVLVEKLRQEQLHPGMIVTFQAPGAQELTTHRIVAMHRMPQGVFIQTKGDANPTADPNLSPATSVFGVLTGTVPWVGRWLAFYESDRGRLLILGGPLALIALSQLLNLVRGAGRLRAAHRGTDAPEGDVEVSGTADPAARDTPAPSRGERRALERATALTRRRLLVAALATTVAACSGLGVLIGRHTNAVFTAAASVGDNTVTAAPSFCRGSAYARAVCADDPLSWFRMDEQPVGDPALEYAVGDSGSLGRDALRTSGVALRTATPLAGDDGGAFTFDGITGAAVSARSTALPQAYSLEAWFAAPSSSDGGPLVSLAHVESWSNAGIDTALYLTKNGKVCFGADLGQGGPNVVQSGPGYGYTGTTPVWHHALGTSDGTTIALYVDGALVGTRKADKTQAQLTERLLGLGVSHLAGWPDPPADLFKGSMDEAAFYGRALSETDAAAHYRAGHGA</sequence>
<dbReference type="EC" id="3.4.21.89" evidence="13"/>
<evidence type="ECO:0000256" key="2">
    <source>
        <dbReference type="ARBA" id="ARBA00022670"/>
    </source>
</evidence>
<dbReference type="InterPro" id="IPR006558">
    <property type="entry name" value="LamG-like"/>
</dbReference>
<keyword evidence="8 15" id="KW-1133">Transmembrane helix</keyword>
<dbReference type="InterPro" id="IPR036286">
    <property type="entry name" value="LexA/Signal_pep-like_sf"/>
</dbReference>
<dbReference type="OrthoDB" id="4315104at2"/>
<feature type="transmembrane region" description="Helical" evidence="15">
    <location>
        <begin position="21"/>
        <end position="40"/>
    </location>
</feature>
<gene>
    <name evidence="17" type="ORF">FB474_3276</name>
</gene>
<feature type="region of interest" description="Disordered" evidence="14">
    <location>
        <begin position="182"/>
        <end position="215"/>
    </location>
</feature>
<evidence type="ECO:0000259" key="16">
    <source>
        <dbReference type="SMART" id="SM00560"/>
    </source>
</evidence>
<dbReference type="SUPFAM" id="SSF49899">
    <property type="entry name" value="Concanavalin A-like lectins/glucanases"/>
    <property type="match status" value="1"/>
</dbReference>
<keyword evidence="9 15" id="KW-0472">Membrane</keyword>
<dbReference type="Gene3D" id="2.60.120.200">
    <property type="match status" value="1"/>
</dbReference>
<evidence type="ECO:0000256" key="14">
    <source>
        <dbReference type="SAM" id="MobiDB-lite"/>
    </source>
</evidence>
<dbReference type="InterPro" id="IPR013320">
    <property type="entry name" value="ConA-like_dom_sf"/>
</dbReference>
<dbReference type="InterPro" id="IPR019533">
    <property type="entry name" value="Peptidase_S26"/>
</dbReference>
<comment type="subcellular location">
    <subcellularLocation>
        <location evidence="1">Endoplasmic reticulum membrane</location>
        <topology evidence="1">Single-pass type II membrane protein</topology>
    </subcellularLocation>
</comment>
<dbReference type="EMBL" id="VFOQ01000001">
    <property type="protein sequence ID" value="TQL61856.1"/>
    <property type="molecule type" value="Genomic_DNA"/>
</dbReference>
<dbReference type="RefSeq" id="WP_141789585.1">
    <property type="nucleotide sequence ID" value="NZ_BAAAKX010000012.1"/>
</dbReference>
<feature type="compositionally biased region" description="Low complexity" evidence="14">
    <location>
        <begin position="197"/>
        <end position="208"/>
    </location>
</feature>
<feature type="domain" description="LamG-like jellyroll fold" evidence="16">
    <location>
        <begin position="357"/>
        <end position="504"/>
    </location>
</feature>
<dbReference type="SMART" id="SM00560">
    <property type="entry name" value="LamGL"/>
    <property type="match status" value="1"/>
</dbReference>
<evidence type="ECO:0000256" key="13">
    <source>
        <dbReference type="NCBIfam" id="TIGR02228"/>
    </source>
</evidence>
<evidence type="ECO:0000256" key="9">
    <source>
        <dbReference type="ARBA" id="ARBA00023136"/>
    </source>
</evidence>
<evidence type="ECO:0000256" key="4">
    <source>
        <dbReference type="ARBA" id="ARBA00022729"/>
    </source>
</evidence>
<dbReference type="Proteomes" id="UP000319514">
    <property type="component" value="Unassembled WGS sequence"/>
</dbReference>
<evidence type="ECO:0000256" key="5">
    <source>
        <dbReference type="ARBA" id="ARBA00022801"/>
    </source>
</evidence>
<dbReference type="SUPFAM" id="SSF51306">
    <property type="entry name" value="LexA/Signal peptidase"/>
    <property type="match status" value="1"/>
</dbReference>
<dbReference type="PANTHER" id="PTHR10806">
    <property type="entry name" value="SIGNAL PEPTIDASE COMPLEX CATALYTIC SUBUNIT SEC11"/>
    <property type="match status" value="1"/>
</dbReference>
<dbReference type="InterPro" id="IPR019756">
    <property type="entry name" value="Pept_S26A_signal_pept_1_Ser-AS"/>
</dbReference>
<protein>
    <recommendedName>
        <fullName evidence="11 13">Signal peptidase I</fullName>
        <ecNumber evidence="13">3.4.21.89</ecNumber>
    </recommendedName>
</protein>
<evidence type="ECO:0000313" key="17">
    <source>
        <dbReference type="EMBL" id="TQL61856.1"/>
    </source>
</evidence>
<dbReference type="GO" id="GO:0006465">
    <property type="term" value="P:signal peptide processing"/>
    <property type="evidence" value="ECO:0007669"/>
    <property type="project" value="UniProtKB-UniRule"/>
</dbReference>
<organism evidence="17 18">
    <name type="scientific">Oryzihumus leptocrescens</name>
    <dbReference type="NCBI Taxonomy" id="297536"/>
    <lineage>
        <taxon>Bacteria</taxon>
        <taxon>Bacillati</taxon>
        <taxon>Actinomycetota</taxon>
        <taxon>Actinomycetes</taxon>
        <taxon>Micrococcales</taxon>
        <taxon>Intrasporangiaceae</taxon>
        <taxon>Oryzihumus</taxon>
    </lineage>
</organism>
<keyword evidence="4" id="KW-0732">Signal</keyword>
<dbReference type="PROSITE" id="PS00501">
    <property type="entry name" value="SPASE_I_1"/>
    <property type="match status" value="1"/>
</dbReference>
<evidence type="ECO:0000256" key="6">
    <source>
        <dbReference type="ARBA" id="ARBA00022824"/>
    </source>
</evidence>
<evidence type="ECO:0000256" key="12">
    <source>
        <dbReference type="ARBA" id="ARBA00045533"/>
    </source>
</evidence>
<dbReference type="GO" id="GO:0009003">
    <property type="term" value="F:signal peptidase activity"/>
    <property type="evidence" value="ECO:0007669"/>
    <property type="project" value="UniProtKB-EC"/>
</dbReference>
<feature type="transmembrane region" description="Helical" evidence="15">
    <location>
        <begin position="227"/>
        <end position="246"/>
    </location>
</feature>
<dbReference type="Gene3D" id="2.10.109.10">
    <property type="entry name" value="Umud Fragment, subunit A"/>
    <property type="match status" value="1"/>
</dbReference>
<proteinExistence type="predicted"/>
<evidence type="ECO:0000256" key="15">
    <source>
        <dbReference type="SAM" id="Phobius"/>
    </source>
</evidence>
<dbReference type="AlphaFoldDB" id="A0A542ZNI8"/>
<dbReference type="GO" id="GO:0004252">
    <property type="term" value="F:serine-type endopeptidase activity"/>
    <property type="evidence" value="ECO:0007669"/>
    <property type="project" value="UniProtKB-UniRule"/>
</dbReference>
<accession>A0A542ZNI8</accession>
<comment type="function">
    <text evidence="12">Catalytic component of the signal peptidase complex (SPC) which catalyzes the cleavage of N-terminal signal sequences from nascent proteins as they are translocated into the lumen of the endoplasmic reticulum. Specifically cleaves N-terminal signal peptides that contain a hydrophobic alpha-helix (h-region) shorter than 18-20 amino acids.</text>
</comment>
<keyword evidence="10" id="KW-1015">Disulfide bond</keyword>
<evidence type="ECO:0000256" key="8">
    <source>
        <dbReference type="ARBA" id="ARBA00022989"/>
    </source>
</evidence>
<evidence type="ECO:0000256" key="7">
    <source>
        <dbReference type="ARBA" id="ARBA00022968"/>
    </source>
</evidence>
<dbReference type="CDD" id="cd06530">
    <property type="entry name" value="S26_SPase_I"/>
    <property type="match status" value="1"/>
</dbReference>
<reference evidence="17 18" key="1">
    <citation type="submission" date="2019-06" db="EMBL/GenBank/DDBJ databases">
        <title>Sequencing the genomes of 1000 actinobacteria strains.</title>
        <authorList>
            <person name="Klenk H.-P."/>
        </authorList>
    </citation>
    <scope>NUCLEOTIDE SEQUENCE [LARGE SCALE GENOMIC DNA]</scope>
    <source>
        <strain evidence="17 18">DSM 18082</strain>
    </source>
</reference>
<evidence type="ECO:0000256" key="3">
    <source>
        <dbReference type="ARBA" id="ARBA00022692"/>
    </source>
</evidence>
<keyword evidence="5" id="KW-0378">Hydrolase</keyword>
<evidence type="ECO:0000256" key="10">
    <source>
        <dbReference type="ARBA" id="ARBA00023157"/>
    </source>
</evidence>
<comment type="caution">
    <text evidence="17">The sequence shown here is derived from an EMBL/GenBank/DDBJ whole genome shotgun (WGS) entry which is preliminary data.</text>
</comment>